<evidence type="ECO:0000256" key="3">
    <source>
        <dbReference type="SAM" id="MobiDB-lite"/>
    </source>
</evidence>
<dbReference type="AlphaFoldDB" id="A0A9W9B1E9"/>
<dbReference type="GO" id="GO:0006351">
    <property type="term" value="P:DNA-templated transcription"/>
    <property type="evidence" value="ECO:0007669"/>
    <property type="project" value="InterPro"/>
</dbReference>
<dbReference type="PANTHER" id="PTHR46910">
    <property type="entry name" value="TRANSCRIPTION FACTOR PDR1"/>
    <property type="match status" value="1"/>
</dbReference>
<organism evidence="5 6">
    <name type="scientific">Lentinula lateritia</name>
    <dbReference type="NCBI Taxonomy" id="40482"/>
    <lineage>
        <taxon>Eukaryota</taxon>
        <taxon>Fungi</taxon>
        <taxon>Dikarya</taxon>
        <taxon>Basidiomycota</taxon>
        <taxon>Agaricomycotina</taxon>
        <taxon>Agaricomycetes</taxon>
        <taxon>Agaricomycetidae</taxon>
        <taxon>Agaricales</taxon>
        <taxon>Marasmiineae</taxon>
        <taxon>Omphalotaceae</taxon>
        <taxon>Lentinula</taxon>
    </lineage>
</organism>
<comment type="caution">
    <text evidence="5">The sequence shown here is derived from an EMBL/GenBank/DDBJ whole genome shotgun (WGS) entry which is preliminary data.</text>
</comment>
<dbReference type="Proteomes" id="UP001150238">
    <property type="component" value="Unassembled WGS sequence"/>
</dbReference>
<dbReference type="InterPro" id="IPR001138">
    <property type="entry name" value="Zn2Cys6_DnaBD"/>
</dbReference>
<dbReference type="SMART" id="SM00066">
    <property type="entry name" value="GAL4"/>
    <property type="match status" value="1"/>
</dbReference>
<name>A0A9W9B1E9_9AGAR</name>
<dbReference type="SUPFAM" id="SSF57701">
    <property type="entry name" value="Zn2/Cys6 DNA-binding domain"/>
    <property type="match status" value="1"/>
</dbReference>
<dbReference type="CDD" id="cd12148">
    <property type="entry name" value="fungal_TF_MHR"/>
    <property type="match status" value="1"/>
</dbReference>
<dbReference type="PROSITE" id="PS50048">
    <property type="entry name" value="ZN2_CY6_FUNGAL_2"/>
    <property type="match status" value="1"/>
</dbReference>
<gene>
    <name evidence="5" type="ORF">C8J55DRAFT_97738</name>
</gene>
<evidence type="ECO:0000313" key="6">
    <source>
        <dbReference type="Proteomes" id="UP001150238"/>
    </source>
</evidence>
<evidence type="ECO:0000259" key="4">
    <source>
        <dbReference type="PROSITE" id="PS50048"/>
    </source>
</evidence>
<proteinExistence type="predicted"/>
<dbReference type="InterPro" id="IPR036864">
    <property type="entry name" value="Zn2-C6_fun-type_DNA-bd_sf"/>
</dbReference>
<dbReference type="GO" id="GO:0008270">
    <property type="term" value="F:zinc ion binding"/>
    <property type="evidence" value="ECO:0007669"/>
    <property type="project" value="InterPro"/>
</dbReference>
<evidence type="ECO:0000313" key="5">
    <source>
        <dbReference type="EMBL" id="KAJ4494523.1"/>
    </source>
</evidence>
<reference evidence="5" key="2">
    <citation type="journal article" date="2023" name="Proc. Natl. Acad. Sci. U.S.A.">
        <title>A global phylogenomic analysis of the shiitake genus Lentinula.</title>
        <authorList>
            <person name="Sierra-Patev S."/>
            <person name="Min B."/>
            <person name="Naranjo-Ortiz M."/>
            <person name="Looney B."/>
            <person name="Konkel Z."/>
            <person name="Slot J.C."/>
            <person name="Sakamoto Y."/>
            <person name="Steenwyk J.L."/>
            <person name="Rokas A."/>
            <person name="Carro J."/>
            <person name="Camarero S."/>
            <person name="Ferreira P."/>
            <person name="Molpeceres G."/>
            <person name="Ruiz-Duenas F.J."/>
            <person name="Serrano A."/>
            <person name="Henrissat B."/>
            <person name="Drula E."/>
            <person name="Hughes K.W."/>
            <person name="Mata J.L."/>
            <person name="Ishikawa N.K."/>
            <person name="Vargas-Isla R."/>
            <person name="Ushijima S."/>
            <person name="Smith C.A."/>
            <person name="Donoghue J."/>
            <person name="Ahrendt S."/>
            <person name="Andreopoulos W."/>
            <person name="He G."/>
            <person name="LaButti K."/>
            <person name="Lipzen A."/>
            <person name="Ng V."/>
            <person name="Riley R."/>
            <person name="Sandor L."/>
            <person name="Barry K."/>
            <person name="Martinez A.T."/>
            <person name="Xiao Y."/>
            <person name="Gibbons J.G."/>
            <person name="Terashima K."/>
            <person name="Grigoriev I.V."/>
            <person name="Hibbett D."/>
        </authorList>
    </citation>
    <scope>NUCLEOTIDE SEQUENCE</scope>
    <source>
        <strain evidence="5">Sp2 HRB7682 ss15</strain>
    </source>
</reference>
<dbReference type="Pfam" id="PF04082">
    <property type="entry name" value="Fungal_trans"/>
    <property type="match status" value="1"/>
</dbReference>
<accession>A0A9W9B1E9</accession>
<feature type="region of interest" description="Disordered" evidence="3">
    <location>
        <begin position="667"/>
        <end position="700"/>
    </location>
</feature>
<dbReference type="InterPro" id="IPR007219">
    <property type="entry name" value="XnlR_reg_dom"/>
</dbReference>
<evidence type="ECO:0000256" key="1">
    <source>
        <dbReference type="ARBA" id="ARBA00022723"/>
    </source>
</evidence>
<dbReference type="InterPro" id="IPR050987">
    <property type="entry name" value="AtrR-like"/>
</dbReference>
<keyword evidence="1" id="KW-0479">Metal-binding</keyword>
<evidence type="ECO:0000256" key="2">
    <source>
        <dbReference type="ARBA" id="ARBA00023242"/>
    </source>
</evidence>
<protein>
    <submittedName>
        <fullName evidence="5">Fungal-specific transcription factor domain-containing protein</fullName>
    </submittedName>
</protein>
<feature type="domain" description="Zn(2)-C6 fungal-type" evidence="4">
    <location>
        <begin position="16"/>
        <end position="49"/>
    </location>
</feature>
<keyword evidence="2" id="KW-0539">Nucleus</keyword>
<dbReference type="EMBL" id="JANVFS010000002">
    <property type="protein sequence ID" value="KAJ4494523.1"/>
    <property type="molecule type" value="Genomic_DNA"/>
</dbReference>
<dbReference type="PROSITE" id="PS00463">
    <property type="entry name" value="ZN2_CY6_FUNGAL_1"/>
    <property type="match status" value="1"/>
</dbReference>
<dbReference type="GO" id="GO:0000981">
    <property type="term" value="F:DNA-binding transcription factor activity, RNA polymerase II-specific"/>
    <property type="evidence" value="ECO:0007669"/>
    <property type="project" value="InterPro"/>
</dbReference>
<dbReference type="GO" id="GO:0003677">
    <property type="term" value="F:DNA binding"/>
    <property type="evidence" value="ECO:0007669"/>
    <property type="project" value="InterPro"/>
</dbReference>
<reference evidence="5" key="1">
    <citation type="submission" date="2022-08" db="EMBL/GenBank/DDBJ databases">
        <authorList>
            <consortium name="DOE Joint Genome Institute"/>
            <person name="Min B."/>
            <person name="Riley R."/>
            <person name="Sierra-Patev S."/>
            <person name="Naranjo-Ortiz M."/>
            <person name="Looney B."/>
            <person name="Konkel Z."/>
            <person name="Slot J.C."/>
            <person name="Sakamoto Y."/>
            <person name="Steenwyk J.L."/>
            <person name="Rokas A."/>
            <person name="Carro J."/>
            <person name="Camarero S."/>
            <person name="Ferreira P."/>
            <person name="Molpeceres G."/>
            <person name="Ruiz-Duenas F.J."/>
            <person name="Serrano A."/>
            <person name="Henrissat B."/>
            <person name="Drula E."/>
            <person name="Hughes K.W."/>
            <person name="Mata J.L."/>
            <person name="Ishikawa N.K."/>
            <person name="Vargas-Isla R."/>
            <person name="Ushijima S."/>
            <person name="Smith C.A."/>
            <person name="Ahrendt S."/>
            <person name="Andreopoulos W."/>
            <person name="He G."/>
            <person name="Labutti K."/>
            <person name="Lipzen A."/>
            <person name="Ng V."/>
            <person name="Sandor L."/>
            <person name="Barry K."/>
            <person name="Martinez A.T."/>
            <person name="Xiao Y."/>
            <person name="Gibbons J.G."/>
            <person name="Terashima K."/>
            <person name="Hibbett D.S."/>
            <person name="Grigoriev I.V."/>
        </authorList>
    </citation>
    <scope>NUCLEOTIDE SEQUENCE</scope>
    <source>
        <strain evidence="5">Sp2 HRB7682 ss15</strain>
    </source>
</reference>
<dbReference type="SMART" id="SM00906">
    <property type="entry name" value="Fungal_trans"/>
    <property type="match status" value="1"/>
</dbReference>
<dbReference type="CDD" id="cd00067">
    <property type="entry name" value="GAL4"/>
    <property type="match status" value="1"/>
</dbReference>
<dbReference type="Gene3D" id="4.10.240.10">
    <property type="entry name" value="Zn(2)-C6 fungal-type DNA-binding domain"/>
    <property type="match status" value="1"/>
</dbReference>
<dbReference type="Pfam" id="PF00172">
    <property type="entry name" value="Zn_clus"/>
    <property type="match status" value="1"/>
</dbReference>
<dbReference type="PANTHER" id="PTHR46910:SF38">
    <property type="entry name" value="ZN(2)-C6 FUNGAL-TYPE DOMAIN-CONTAINING PROTEIN"/>
    <property type="match status" value="1"/>
</dbReference>
<sequence length="867" mass="97586">MNTNHSETKKRRIQNACLRCRQKKVRCDSGIMPDNICSGCMNAGADCTHNHMKKKRGPKPIPKNGTEKNFEAAQSFVSCILSEPETYPIPKDSDSIRALIIDISRYTYFLQKELSLRDQRSSVIVDTTSVAPSSLSLTPSLASSPTHDAHTNPYPNDCPSHVEEDPDANTIFKRLEELTLGQQHSRHFGMSSNFQLVKTLLDYKQEATGYRQNTMTYRNIRRQGYWAIYPWQQDIQNKVGRKLTFPDNELLHDLINDYFVYFEPYLPLLHRSTFETSVAEGLHFSDIGFGQVVLAVCAVASRCSRDPRNMPEGTDSDHSLGWRWYSQISIDTSSFIEAPRVYNLQVCVLMVTYLQISAISESSWIILGIAMRLAQAMGMHRKRPDQARTIERESCIRAFWAIIAYDTCASLFLGRPRVTTTDDFDVELPVDCDQEFWNATAIASDMFVQPPDKPSQTSYWIHFIKLMNIAGLVNKLIYPIKKLDESKISGIDGISLSQKAVMELDSALNAWVGSIPDQVKWDPKRSNAILFTQSAMLYTSYYWLQIQVHKKFIPGPGRETILNGFPSLTICVNAARSCINIAEACNITHPTPITLPSVFSAAIVLLINFWRGKKLNAPLSTGTEMFDVHKCFKIIRPFEQRYQGAGRMIDILNAIISVGHLNHDVPLEPDSSTHIARDRDPKPSSSFLPKPAEHSNASSHARSIINFSQQPADQSHEGTLQHTSISRSSLPFYTTELGLLPLYSSDSIMFSPHPNSGIQSRVSTFTEYNSSSTYDLQPASASVTSTELGTISLIKNKDIDPNSASGDQSHPGSFVSSWSPSAFVRSNDIHEDLRNEPDEDWSRFMQNVDDLLQSTADFPMFIEERQP</sequence>